<organism evidence="1 2">
    <name type="scientific">Sinocyclocheilus rhinocerous</name>
    <dbReference type="NCBI Taxonomy" id="307959"/>
    <lineage>
        <taxon>Eukaryota</taxon>
        <taxon>Metazoa</taxon>
        <taxon>Chordata</taxon>
        <taxon>Craniata</taxon>
        <taxon>Vertebrata</taxon>
        <taxon>Euteleostomi</taxon>
        <taxon>Actinopterygii</taxon>
        <taxon>Neopterygii</taxon>
        <taxon>Teleostei</taxon>
        <taxon>Ostariophysi</taxon>
        <taxon>Cypriniformes</taxon>
        <taxon>Cyprinidae</taxon>
        <taxon>Cyprininae</taxon>
        <taxon>Sinocyclocheilus</taxon>
    </lineage>
</organism>
<proteinExistence type="predicted"/>
<dbReference type="GO" id="GO:0003676">
    <property type="term" value="F:nucleic acid binding"/>
    <property type="evidence" value="ECO:0007669"/>
    <property type="project" value="InterPro"/>
</dbReference>
<accession>A0A673J1W8</accession>
<dbReference type="InterPro" id="IPR036397">
    <property type="entry name" value="RNaseH_sf"/>
</dbReference>
<reference evidence="1" key="2">
    <citation type="submission" date="2025-09" db="UniProtKB">
        <authorList>
            <consortium name="Ensembl"/>
        </authorList>
    </citation>
    <scope>IDENTIFICATION</scope>
</reference>
<protein>
    <submittedName>
        <fullName evidence="1">Uncharacterized protein</fullName>
    </submittedName>
</protein>
<dbReference type="Ensembl" id="ENSSRHT00000048986.1">
    <property type="protein sequence ID" value="ENSSRHP00000047654.1"/>
    <property type="gene ID" value="ENSSRHG00000024032.1"/>
</dbReference>
<dbReference type="AlphaFoldDB" id="A0A673J1W8"/>
<evidence type="ECO:0000313" key="2">
    <source>
        <dbReference type="Proteomes" id="UP000472270"/>
    </source>
</evidence>
<evidence type="ECO:0000313" key="1">
    <source>
        <dbReference type="Ensembl" id="ENSSRHP00000047654.1"/>
    </source>
</evidence>
<keyword evidence="2" id="KW-1185">Reference proteome</keyword>
<reference evidence="1" key="1">
    <citation type="submission" date="2025-08" db="UniProtKB">
        <authorList>
            <consortium name="Ensembl"/>
        </authorList>
    </citation>
    <scope>IDENTIFICATION</scope>
</reference>
<sequence>MYKDDCLKKTTKFTNSFMIWGCMSGKLPGEMAILTSTVNAQVYIEILDTFLIPSIEKNKRRSNKVLCVLVDDSIFFSSS</sequence>
<dbReference type="Gene3D" id="3.30.420.10">
    <property type="entry name" value="Ribonuclease H-like superfamily/Ribonuclease H"/>
    <property type="match status" value="1"/>
</dbReference>
<name>A0A673J1W8_9TELE</name>
<dbReference type="Proteomes" id="UP000472270">
    <property type="component" value="Unassembled WGS sequence"/>
</dbReference>